<keyword evidence="4" id="KW-1185">Reference proteome</keyword>
<dbReference type="AlphaFoldDB" id="A0A4Z0B3L2"/>
<feature type="domain" description="Phage tail tape measure protein" evidence="2">
    <location>
        <begin position="174"/>
        <end position="374"/>
    </location>
</feature>
<reference evidence="3 4" key="1">
    <citation type="journal article" date="2019" name="Syst. Appl. Microbiol.">
        <title>New species of pathogenic Pseudomonas isolated from citrus in Tunisia: Proposal of Pseudomonas kairouanensis sp. nov. and Pseudomonas nabeulensis sp. nov.</title>
        <authorList>
            <person name="Oueslati M."/>
            <person name="Mulet M."/>
            <person name="Gomila M."/>
            <person name="Berge O."/>
            <person name="Hajlaoui M.R."/>
            <person name="Lalucat J."/>
            <person name="Sadfi-Zouaoui N."/>
            <person name="Garcia-Valdes E."/>
        </authorList>
    </citation>
    <scope>NUCLEOTIDE SEQUENCE [LARGE SCALE GENOMIC DNA]</scope>
    <source>
        <strain evidence="3 4">KC12</strain>
    </source>
</reference>
<sequence length="826" mass="84406">MANNLALGLVIGGVVSSTVGAAFKDVEGRIKKLGETGTKARVLQSTIGDTIRLRDEWKKAHDTGAASAGDLLKKLEGNLKSLKEQGIEVGKLRKEYQALGQVARGAELKALGHTQIQQGKEGMKSSLGKAAALTASLAIPTKVSGDYQAQIRQMSLWAHTAGTGDEAELAASISKVAAEKGMSQQLLAQSVGALIEKGVDWDVATSYAGQIADLIDGQGMEPDTIATLINSFKEAGVKQGDMAAMLGQVAAAGDIGAFGPKEMAKYLPAMLGNIKRLGMEGPEAVRFLGASLQSQFSQTQDAAAAATNMNNLLNAVISNTSQERFAKEGYDLAGSILAATKSGKAANPVDAFIMLSEQLIKRQDPAKAKKIEALKAKIKGSVDGSAEEAQAMIALTEAAGLANIVSDQSASAGLLAQIKYGDKIKADMSTIEATDGKAKIEADAAKARETSNSKWATATAGIESSMTRIGDAVRPLTDIAADGLAKLAYGLGELAGRFPTVISGATVLAAGVVGLGAAINAIKIGKGLMNVARGSLMGNPNVIQRVFVTNPSSGAGGLDGGDGKRRRGKGKRGRGSKAPTSSPVSAPPVEVVASKFSPQTMAGKGVGFAKGTAPLALIEAGLIAADTYQNATTRDEKAEGYGNAAGTLAGTLAGAAAGAAIGSVVPVIGTVVGGLIGGFLGSWGGGELGSAVGKAAFGGPETPVERLAQPSPLLLQKPSGPGTSMLAKYAPTPATGPLMGDVARSLATAPSAATVPALLSAGAAAKADPPRIDQQWQFSPTVDVTVQGDVKDPRQLAQEMMPHMRQLFEEFSREQGRRNLFDAPHV</sequence>
<feature type="compositionally biased region" description="Basic residues" evidence="1">
    <location>
        <begin position="564"/>
        <end position="575"/>
    </location>
</feature>
<evidence type="ECO:0000259" key="2">
    <source>
        <dbReference type="Pfam" id="PF10145"/>
    </source>
</evidence>
<organism evidence="3 4">
    <name type="scientific">Pseudomonas kairouanensis</name>
    <dbReference type="NCBI Taxonomy" id="2293832"/>
    <lineage>
        <taxon>Bacteria</taxon>
        <taxon>Pseudomonadati</taxon>
        <taxon>Pseudomonadota</taxon>
        <taxon>Gammaproteobacteria</taxon>
        <taxon>Pseudomonadales</taxon>
        <taxon>Pseudomonadaceae</taxon>
        <taxon>Pseudomonas</taxon>
    </lineage>
</organism>
<accession>A0A4Z0B3L2</accession>
<evidence type="ECO:0000313" key="3">
    <source>
        <dbReference type="EMBL" id="TFY92808.1"/>
    </source>
</evidence>
<protein>
    <submittedName>
        <fullName evidence="3">Tail tape measure protein</fullName>
    </submittedName>
</protein>
<dbReference type="Pfam" id="PF10145">
    <property type="entry name" value="PhageMin_Tail"/>
    <property type="match status" value="1"/>
</dbReference>
<proteinExistence type="predicted"/>
<evidence type="ECO:0000313" key="4">
    <source>
        <dbReference type="Proteomes" id="UP000297391"/>
    </source>
</evidence>
<feature type="compositionally biased region" description="Low complexity" evidence="1">
    <location>
        <begin position="576"/>
        <end position="587"/>
    </location>
</feature>
<comment type="caution">
    <text evidence="3">The sequence shown here is derived from an EMBL/GenBank/DDBJ whole genome shotgun (WGS) entry which is preliminary data.</text>
</comment>
<dbReference type="PANTHER" id="PTHR21525">
    <property type="entry name" value="MOTILE SPERM PROTEIN"/>
    <property type="match status" value="1"/>
</dbReference>
<dbReference type="OrthoDB" id="8019720at2"/>
<dbReference type="InterPro" id="IPR010090">
    <property type="entry name" value="Phage_tape_meas"/>
</dbReference>
<gene>
    <name evidence="3" type="ORF">DYL59_02255</name>
</gene>
<evidence type="ECO:0000256" key="1">
    <source>
        <dbReference type="SAM" id="MobiDB-lite"/>
    </source>
</evidence>
<feature type="region of interest" description="Disordered" evidence="1">
    <location>
        <begin position="553"/>
        <end position="587"/>
    </location>
</feature>
<dbReference type="PANTHER" id="PTHR21525:SF9">
    <property type="entry name" value="CHANNEL_COLICIN DOMAIN-CONTAINING PROTEIN"/>
    <property type="match status" value="1"/>
</dbReference>
<dbReference type="EMBL" id="QUZU01000001">
    <property type="protein sequence ID" value="TFY92808.1"/>
    <property type="molecule type" value="Genomic_DNA"/>
</dbReference>
<dbReference type="Proteomes" id="UP000297391">
    <property type="component" value="Unassembled WGS sequence"/>
</dbReference>
<name>A0A4Z0B3L2_9PSED</name>
<dbReference type="RefSeq" id="WP_135287696.1">
    <property type="nucleotide sequence ID" value="NZ_QUZU01000001.1"/>
</dbReference>